<dbReference type="InterPro" id="IPR008949">
    <property type="entry name" value="Isoprenoid_synthase_dom_sf"/>
</dbReference>
<evidence type="ECO:0000256" key="4">
    <source>
        <dbReference type="ARBA" id="ARBA00022723"/>
    </source>
</evidence>
<dbReference type="EMBL" id="UINC01215273">
    <property type="protein sequence ID" value="SVE40888.1"/>
    <property type="molecule type" value="Genomic_DNA"/>
</dbReference>
<dbReference type="SUPFAM" id="SSF48576">
    <property type="entry name" value="Terpenoid synthases"/>
    <property type="match status" value="1"/>
</dbReference>
<dbReference type="CDD" id="cd00685">
    <property type="entry name" value="Trans_IPPS_HT"/>
    <property type="match status" value="1"/>
</dbReference>
<evidence type="ECO:0000256" key="5">
    <source>
        <dbReference type="ARBA" id="ARBA00022842"/>
    </source>
</evidence>
<dbReference type="GO" id="GO:0004659">
    <property type="term" value="F:prenyltransferase activity"/>
    <property type="evidence" value="ECO:0007669"/>
    <property type="project" value="InterPro"/>
</dbReference>
<dbReference type="Gene3D" id="1.10.600.10">
    <property type="entry name" value="Farnesyl Diphosphate Synthase"/>
    <property type="match status" value="1"/>
</dbReference>
<comment type="similarity">
    <text evidence="2">Belongs to the FPP/GGPP synthase family.</text>
</comment>
<dbReference type="InterPro" id="IPR000092">
    <property type="entry name" value="Polyprenyl_synt"/>
</dbReference>
<keyword evidence="3" id="KW-0808">Transferase</keyword>
<dbReference type="Pfam" id="PF00348">
    <property type="entry name" value="polyprenyl_synt"/>
    <property type="match status" value="1"/>
</dbReference>
<keyword evidence="5" id="KW-0460">Magnesium</keyword>
<keyword evidence="4" id="KW-0479">Metal-binding</keyword>
<accession>A0A383DAH9</accession>
<dbReference type="PROSITE" id="PS00723">
    <property type="entry name" value="POLYPRENYL_SYNTHASE_1"/>
    <property type="match status" value="1"/>
</dbReference>
<dbReference type="PANTHER" id="PTHR12001:SF85">
    <property type="entry name" value="SHORT CHAIN ISOPRENYL DIPHOSPHATE SYNTHASE"/>
    <property type="match status" value="1"/>
</dbReference>
<organism evidence="6">
    <name type="scientific">marine metagenome</name>
    <dbReference type="NCBI Taxonomy" id="408172"/>
    <lineage>
        <taxon>unclassified sequences</taxon>
        <taxon>metagenomes</taxon>
        <taxon>ecological metagenomes</taxon>
    </lineage>
</organism>
<dbReference type="AlphaFoldDB" id="A0A383DAH9"/>
<comment type="cofactor">
    <cofactor evidence="1">
        <name>Mg(2+)</name>
        <dbReference type="ChEBI" id="CHEBI:18420"/>
    </cofactor>
</comment>
<evidence type="ECO:0008006" key="7">
    <source>
        <dbReference type="Google" id="ProtNLM"/>
    </source>
</evidence>
<protein>
    <recommendedName>
        <fullName evidence="7">Polyprenyl synthetase family protein</fullName>
    </recommendedName>
</protein>
<sequence length="216" mass="24041">MTQKADILATLNVYHDKVEHYLTKTFEDAQGPLYEMMRHHLAIGLDPKYQGKKLRPILTLLCTEVLGVNWHNALAGAVAIEILHNFSLIHDDIQDESPTRRGIPTLWHKHGVAQSINAGDGMHAFSRLVLLRLEDAGYSAETILTCGQLMDETCLVLCEGQYADIDFQEKPVVPIENYLDMIGKKTAKLFGTTLEIGALLGGAKTDVAKRYRNIGN</sequence>
<proteinExistence type="inferred from homology"/>
<dbReference type="PANTHER" id="PTHR12001">
    <property type="entry name" value="GERANYLGERANYL PYROPHOSPHATE SYNTHASE"/>
    <property type="match status" value="1"/>
</dbReference>
<dbReference type="GO" id="GO:0008299">
    <property type="term" value="P:isoprenoid biosynthetic process"/>
    <property type="evidence" value="ECO:0007669"/>
    <property type="project" value="InterPro"/>
</dbReference>
<evidence type="ECO:0000256" key="2">
    <source>
        <dbReference type="ARBA" id="ARBA00006706"/>
    </source>
</evidence>
<reference evidence="6" key="1">
    <citation type="submission" date="2018-05" db="EMBL/GenBank/DDBJ databases">
        <authorList>
            <person name="Lanie J.A."/>
            <person name="Ng W.-L."/>
            <person name="Kazmierczak K.M."/>
            <person name="Andrzejewski T.M."/>
            <person name="Davidsen T.M."/>
            <person name="Wayne K.J."/>
            <person name="Tettelin H."/>
            <person name="Glass J.I."/>
            <person name="Rusch D."/>
            <person name="Podicherti R."/>
            <person name="Tsui H.-C.T."/>
            <person name="Winkler M.E."/>
        </authorList>
    </citation>
    <scope>NUCLEOTIDE SEQUENCE</scope>
</reference>
<evidence type="ECO:0000313" key="6">
    <source>
        <dbReference type="EMBL" id="SVE40888.1"/>
    </source>
</evidence>
<evidence type="ECO:0000256" key="3">
    <source>
        <dbReference type="ARBA" id="ARBA00022679"/>
    </source>
</evidence>
<evidence type="ECO:0000256" key="1">
    <source>
        <dbReference type="ARBA" id="ARBA00001946"/>
    </source>
</evidence>
<dbReference type="InterPro" id="IPR033749">
    <property type="entry name" value="Polyprenyl_synt_CS"/>
</dbReference>
<dbReference type="GO" id="GO:0046872">
    <property type="term" value="F:metal ion binding"/>
    <property type="evidence" value="ECO:0007669"/>
    <property type="project" value="UniProtKB-KW"/>
</dbReference>
<gene>
    <name evidence="6" type="ORF">METZ01_LOCUS493742</name>
</gene>
<feature type="non-terminal residue" evidence="6">
    <location>
        <position position="216"/>
    </location>
</feature>
<feature type="non-terminal residue" evidence="6">
    <location>
        <position position="1"/>
    </location>
</feature>
<name>A0A383DAH9_9ZZZZ</name>